<dbReference type="GO" id="GO:0016747">
    <property type="term" value="F:acyltransferase activity, transferring groups other than amino-acyl groups"/>
    <property type="evidence" value="ECO:0007669"/>
    <property type="project" value="InterPro"/>
</dbReference>
<dbReference type="SUPFAM" id="SSF55729">
    <property type="entry name" value="Acyl-CoA N-acyltransferases (Nat)"/>
    <property type="match status" value="1"/>
</dbReference>
<evidence type="ECO:0000259" key="1">
    <source>
        <dbReference type="PROSITE" id="PS51186"/>
    </source>
</evidence>
<dbReference type="InterPro" id="IPR029625">
    <property type="entry name" value="FAM169"/>
</dbReference>
<accession>A0A8C9TPP7</accession>
<dbReference type="Ensembl" id="ENSSFOT00015068683.1">
    <property type="protein sequence ID" value="ENSSFOP00015056755.1"/>
    <property type="gene ID" value="ENSSFOG00015030378.1"/>
</dbReference>
<evidence type="ECO:0000313" key="3">
    <source>
        <dbReference type="Proteomes" id="UP000694397"/>
    </source>
</evidence>
<dbReference type="InterPro" id="IPR000182">
    <property type="entry name" value="GNAT_dom"/>
</dbReference>
<dbReference type="PANTHER" id="PTHR22442:SF3">
    <property type="entry name" value="SOLUBLE LAMIN-ASSOCIATED PROTEIN OF 75 KDA"/>
    <property type="match status" value="1"/>
</dbReference>
<reference evidence="2 3" key="1">
    <citation type="submission" date="2019-04" db="EMBL/GenBank/DDBJ databases">
        <authorList>
            <consortium name="Wellcome Sanger Institute Data Sharing"/>
        </authorList>
    </citation>
    <scope>NUCLEOTIDE SEQUENCE [LARGE SCALE GENOMIC DNA]</scope>
</reference>
<evidence type="ECO:0000313" key="2">
    <source>
        <dbReference type="Ensembl" id="ENSSFOP00015056755.1"/>
    </source>
</evidence>
<dbReference type="AlphaFoldDB" id="A0A8C9TPP7"/>
<organism evidence="2 3">
    <name type="scientific">Scleropages formosus</name>
    <name type="common">Asian bonytongue</name>
    <name type="synonym">Osteoglossum formosum</name>
    <dbReference type="NCBI Taxonomy" id="113540"/>
    <lineage>
        <taxon>Eukaryota</taxon>
        <taxon>Metazoa</taxon>
        <taxon>Chordata</taxon>
        <taxon>Craniata</taxon>
        <taxon>Vertebrata</taxon>
        <taxon>Euteleostomi</taxon>
        <taxon>Actinopterygii</taxon>
        <taxon>Neopterygii</taxon>
        <taxon>Teleostei</taxon>
        <taxon>Osteoglossocephala</taxon>
        <taxon>Osteoglossomorpha</taxon>
        <taxon>Osteoglossiformes</taxon>
        <taxon>Osteoglossidae</taxon>
        <taxon>Scleropages</taxon>
    </lineage>
</organism>
<protein>
    <submittedName>
        <fullName evidence="2">Family with sequence similarity 169 member Aa</fullName>
    </submittedName>
</protein>
<feature type="domain" description="N-acetyltransferase" evidence="1">
    <location>
        <begin position="106"/>
        <end position="291"/>
    </location>
</feature>
<dbReference type="PANTHER" id="PTHR22442">
    <property type="match status" value="1"/>
</dbReference>
<sequence>MEYPVDFLRASSHEDLEKAALDFMSALLESNPDRPECFQLPDSTQVPIGLSTVGLIPLYGGDFRQKLLALFDPKDQSTAVALYLANQWWAVEDILKTADPLRKGLVEVQTLGERIVLYVLNRIVYRAHEIGKDEVPFLCHSKDDFVKVLWKDGKAIGFYSVKPKGSSCIDSLNQGCQLSVMDSVFVRKSYRGSHYGLQILEDFVQSFREDSLGIKYPLSTYMYKVCEEYLHMYPEDKHLLWEVQNDRGTYQKDLIAHKIINVPLKGEIGLDIEEAEFEHFEIALPFVIISESQFRGSHARIF</sequence>
<keyword evidence="3" id="KW-1185">Reference proteome</keyword>
<reference evidence="2" key="3">
    <citation type="submission" date="2025-09" db="UniProtKB">
        <authorList>
            <consortium name="Ensembl"/>
        </authorList>
    </citation>
    <scope>IDENTIFICATION</scope>
</reference>
<reference evidence="2" key="2">
    <citation type="submission" date="2025-08" db="UniProtKB">
        <authorList>
            <consortium name="Ensembl"/>
        </authorList>
    </citation>
    <scope>IDENTIFICATION</scope>
</reference>
<dbReference type="GeneTree" id="ENSGT00510000048902"/>
<dbReference type="InterPro" id="IPR016181">
    <property type="entry name" value="Acyl_CoA_acyltransferase"/>
</dbReference>
<dbReference type="Gene3D" id="3.40.630.30">
    <property type="match status" value="1"/>
</dbReference>
<name>A0A8C9TPP7_SCLFO</name>
<dbReference type="PROSITE" id="PS51186">
    <property type="entry name" value="GNAT"/>
    <property type="match status" value="1"/>
</dbReference>
<dbReference type="Proteomes" id="UP000694397">
    <property type="component" value="Chromosome 17"/>
</dbReference>
<proteinExistence type="predicted"/>
<dbReference type="OrthoDB" id="8954808at2759"/>